<evidence type="ECO:0000313" key="1">
    <source>
        <dbReference type="EMBL" id="JAP15266.1"/>
    </source>
</evidence>
<accession>A0A0V0H4D6</accession>
<dbReference type="AlphaFoldDB" id="A0A0V0H4D6"/>
<protein>
    <submittedName>
        <fullName evidence="1">Putative ovule protein</fullName>
    </submittedName>
</protein>
<name>A0A0V0H4D6_SOLCH</name>
<sequence>MTLKSTRFPQELNNPNLTQERKSISRTQFKIINFQLSRTNFAEIKMIVAWVNVLDAMKVSHISLGINPWRNDFDSARNLQERLDFLLFSLLSKP</sequence>
<organism evidence="1">
    <name type="scientific">Solanum chacoense</name>
    <name type="common">Chaco potato</name>
    <dbReference type="NCBI Taxonomy" id="4108"/>
    <lineage>
        <taxon>Eukaryota</taxon>
        <taxon>Viridiplantae</taxon>
        <taxon>Streptophyta</taxon>
        <taxon>Embryophyta</taxon>
        <taxon>Tracheophyta</taxon>
        <taxon>Spermatophyta</taxon>
        <taxon>Magnoliopsida</taxon>
        <taxon>eudicotyledons</taxon>
        <taxon>Gunneridae</taxon>
        <taxon>Pentapetalae</taxon>
        <taxon>asterids</taxon>
        <taxon>lamiids</taxon>
        <taxon>Solanales</taxon>
        <taxon>Solanaceae</taxon>
        <taxon>Solanoideae</taxon>
        <taxon>Solaneae</taxon>
        <taxon>Solanum</taxon>
    </lineage>
</organism>
<reference evidence="1" key="1">
    <citation type="submission" date="2015-12" db="EMBL/GenBank/DDBJ databases">
        <title>Gene expression during late stages of embryo sac development: a critical building block for successful pollen-pistil interactions.</title>
        <authorList>
            <person name="Liu Y."/>
            <person name="Joly V."/>
            <person name="Sabar M."/>
            <person name="Matton D.P."/>
        </authorList>
    </citation>
    <scope>NUCLEOTIDE SEQUENCE</scope>
</reference>
<dbReference type="EMBL" id="GEDG01025412">
    <property type="protein sequence ID" value="JAP15266.1"/>
    <property type="molecule type" value="Transcribed_RNA"/>
</dbReference>
<proteinExistence type="predicted"/>